<dbReference type="PANTHER" id="PTHR22901">
    <property type="entry name" value="SIALATE O-ACETYLESTERASE"/>
    <property type="match status" value="1"/>
</dbReference>
<evidence type="ECO:0000313" key="3">
    <source>
        <dbReference type="Proteomes" id="UP000520814"/>
    </source>
</evidence>
<dbReference type="GO" id="GO:0005975">
    <property type="term" value="P:carbohydrate metabolic process"/>
    <property type="evidence" value="ECO:0007669"/>
    <property type="project" value="TreeGrafter"/>
</dbReference>
<dbReference type="AlphaFoldDB" id="A0A7W9SX60"/>
<dbReference type="PANTHER" id="PTHR22901:SF0">
    <property type="entry name" value="SIALATE O-ACETYLESTERASE"/>
    <property type="match status" value="1"/>
</dbReference>
<dbReference type="RefSeq" id="WP_184204108.1">
    <property type="nucleotide sequence ID" value="NZ_JACHGW010000012.1"/>
</dbReference>
<comment type="caution">
    <text evidence="2">The sequence shown here is derived from an EMBL/GenBank/DDBJ whole genome shotgun (WGS) entry which is preliminary data.</text>
</comment>
<reference evidence="2 3" key="1">
    <citation type="submission" date="2020-08" db="EMBL/GenBank/DDBJ databases">
        <title>Genomic Encyclopedia of Type Strains, Phase IV (KMG-IV): sequencing the most valuable type-strain genomes for metagenomic binning, comparative biology and taxonomic classification.</title>
        <authorList>
            <person name="Goeker M."/>
        </authorList>
    </citation>
    <scope>NUCLEOTIDE SEQUENCE [LARGE SCALE GENOMIC DNA]</scope>
    <source>
        <strain evidence="2 3">DSM 23562</strain>
    </source>
</reference>
<dbReference type="GO" id="GO:0001681">
    <property type="term" value="F:sialate O-acetylesterase activity"/>
    <property type="evidence" value="ECO:0007669"/>
    <property type="project" value="UniProtKB-EC"/>
</dbReference>
<dbReference type="Gene3D" id="3.40.50.1110">
    <property type="entry name" value="SGNH hydrolase"/>
    <property type="match status" value="1"/>
</dbReference>
<dbReference type="EC" id="3.1.1.53" evidence="2"/>
<dbReference type="SUPFAM" id="SSF52266">
    <property type="entry name" value="SGNH hydrolase"/>
    <property type="match status" value="1"/>
</dbReference>
<dbReference type="InterPro" id="IPR036514">
    <property type="entry name" value="SGNH_hydro_sf"/>
</dbReference>
<keyword evidence="3" id="KW-1185">Reference proteome</keyword>
<dbReference type="InterPro" id="IPR039329">
    <property type="entry name" value="SIAE"/>
</dbReference>
<evidence type="ECO:0000313" key="2">
    <source>
        <dbReference type="EMBL" id="MBB6054025.1"/>
    </source>
</evidence>
<gene>
    <name evidence="2" type="ORF">HNQ39_005872</name>
</gene>
<protein>
    <submittedName>
        <fullName evidence="2">Sialate O-acetylesterase</fullName>
        <ecNumber evidence="2">3.1.1.53</ecNumber>
    </submittedName>
</protein>
<name>A0A7W9SX60_ARMRO</name>
<keyword evidence="2" id="KW-0378">Hydrolase</keyword>
<accession>A0A7W9SX60</accession>
<organism evidence="2 3">
    <name type="scientific">Armatimonas rosea</name>
    <dbReference type="NCBI Taxonomy" id="685828"/>
    <lineage>
        <taxon>Bacteria</taxon>
        <taxon>Bacillati</taxon>
        <taxon>Armatimonadota</taxon>
        <taxon>Armatimonadia</taxon>
        <taxon>Armatimonadales</taxon>
        <taxon>Armatimonadaceae</taxon>
        <taxon>Armatimonas</taxon>
    </lineage>
</organism>
<dbReference type="EMBL" id="JACHGW010000012">
    <property type="protein sequence ID" value="MBB6054025.1"/>
    <property type="molecule type" value="Genomic_DNA"/>
</dbReference>
<sequence length="629" mass="70981">MNRLDFNRWLCANIAILTAGPLWAQGKLEQGKDRIDTPAVGAGLCVHNLFQSNMVVQRNRPIPIWGWATPGETVTVTFAGRSRFTKAAPDRSWKVELPALPASAEPRTIVVQGKGSKLELTNILVGDLWVLGGQSNMEFELHKVEEGPLEILSANFDQIRLFTVPQQNGPELKRAFPRQYQWSEFFSQHFRQGYWDVCSPETVGEMSGIGYVFARRIHMATRIPIGVVDVSRGGTSLVSWTPIEVLRKIDTPEVRETLAEWDKKVAEFDPQRDLEARRKQYDTWVARQRAQGKAIPADRKPPSDLQPGPAMDMNRPGNLFASTLSTLAGLPVKGVIWHQGYNDALVPNGHKLYARVFPELIKAWRTTFDDPTMPFGIITQETQDPPQTLENFLPPMVDEGNYIREVHYQTFLNLRKASDKNVGYASSFDQHRAWYHPQIKVPVGERIAKWALATQYGKSIRWLPPQLQEVKASDGKLFLKLDTWAAPFNDGPIQGFAIAGKDGRFQPAKAEWLDKNAGKGEPNWERSVVVLSSPLVPEPVYFRYAWARNPLENLKSTDNSGLPFDTQRNDSFSLADMFQIYTGKSTAKPGVLGEGERRELVNALKAEDLKRRREEAKGLGMEIWNLAPR</sequence>
<evidence type="ECO:0000256" key="1">
    <source>
        <dbReference type="SAM" id="MobiDB-lite"/>
    </source>
</evidence>
<dbReference type="Proteomes" id="UP000520814">
    <property type="component" value="Unassembled WGS sequence"/>
</dbReference>
<feature type="region of interest" description="Disordered" evidence="1">
    <location>
        <begin position="291"/>
        <end position="315"/>
    </location>
</feature>
<proteinExistence type="predicted"/>